<sequence>MAWLPKSIWKKPWVFYQQTNKNYYHPYQGDNYHINHEINQ</sequence>
<evidence type="ECO:0000313" key="1">
    <source>
        <dbReference type="EMBL" id="SFO50567.1"/>
    </source>
</evidence>
<keyword evidence="2" id="KW-1185">Reference proteome</keyword>
<reference evidence="2" key="1">
    <citation type="submission" date="2016-10" db="EMBL/GenBank/DDBJ databases">
        <authorList>
            <person name="Varghese N."/>
            <person name="Submissions S."/>
        </authorList>
    </citation>
    <scope>NUCLEOTIDE SEQUENCE [LARGE SCALE GENOMIC DNA]</scope>
    <source>
        <strain evidence="2">DSM 15282</strain>
    </source>
</reference>
<protein>
    <submittedName>
        <fullName evidence="1">Uncharacterized protein</fullName>
    </submittedName>
</protein>
<dbReference type="EMBL" id="FOVW01000007">
    <property type="protein sequence ID" value="SFO50567.1"/>
    <property type="molecule type" value="Genomic_DNA"/>
</dbReference>
<evidence type="ECO:0000313" key="2">
    <source>
        <dbReference type="Proteomes" id="UP000199564"/>
    </source>
</evidence>
<proteinExistence type="predicted"/>
<dbReference type="Proteomes" id="UP000199564">
    <property type="component" value="Unassembled WGS sequence"/>
</dbReference>
<gene>
    <name evidence="1" type="ORF">SAMN04488519_107205</name>
</gene>
<accession>A0A1I5HQK6</accession>
<organism evidence="1 2">
    <name type="scientific">Algoriphagus ornithinivorans</name>
    <dbReference type="NCBI Taxonomy" id="226506"/>
    <lineage>
        <taxon>Bacteria</taxon>
        <taxon>Pseudomonadati</taxon>
        <taxon>Bacteroidota</taxon>
        <taxon>Cytophagia</taxon>
        <taxon>Cytophagales</taxon>
        <taxon>Cyclobacteriaceae</taxon>
        <taxon>Algoriphagus</taxon>
    </lineage>
</organism>
<name>A0A1I5HQK6_9BACT</name>
<dbReference type="AlphaFoldDB" id="A0A1I5HQK6"/>